<dbReference type="InterPro" id="IPR017853">
    <property type="entry name" value="GH"/>
</dbReference>
<keyword evidence="3" id="KW-0378">Hydrolase</keyword>
<evidence type="ECO:0000256" key="1">
    <source>
        <dbReference type="SAM" id="SignalP"/>
    </source>
</evidence>
<dbReference type="GO" id="GO:0004553">
    <property type="term" value="F:hydrolase activity, hydrolyzing O-glycosyl compounds"/>
    <property type="evidence" value="ECO:0007669"/>
    <property type="project" value="InterPro"/>
</dbReference>
<dbReference type="Gene3D" id="3.20.20.80">
    <property type="entry name" value="Glycosidases"/>
    <property type="match status" value="1"/>
</dbReference>
<dbReference type="EMBL" id="RSDW01000001">
    <property type="protein sequence ID" value="RSL17365.1"/>
    <property type="molecule type" value="Genomic_DNA"/>
</dbReference>
<dbReference type="InterPro" id="IPR006311">
    <property type="entry name" value="TAT_signal"/>
</dbReference>
<dbReference type="Proteomes" id="UP000269669">
    <property type="component" value="Unassembled WGS sequence"/>
</dbReference>
<gene>
    <name evidence="3" type="ORF">EDE15_2897</name>
</gene>
<keyword evidence="4" id="KW-1185">Reference proteome</keyword>
<evidence type="ECO:0000313" key="4">
    <source>
        <dbReference type="Proteomes" id="UP000269669"/>
    </source>
</evidence>
<sequence length="470" mass="51815">MAMTRRSFLRTSAGMAALGYAGGLYATEKPAAAGIATTPDHYRQLIDGFGFSEAFHAARTIRLLEEKDQNNLLNLMFSPNGGMGYSILRNEIGDGPEGAGKTDGTVASIEPKSAEFNWTGDEDQIWLMNEAKKRGCARFMSSAWSPPAWMKSNGDSYAGELKPAMYQQYADYLATYVLEYKKRYDLDIYAISPANEPNFTPTQKYASCRWTGGQMAKFLRQNLIPTFEAKGVSAKIVINEHEHWSDDMINEILADPVCDKAIQIAAAHAYAPTSAPYVSISARTGRFSTALDKKKAIWETEVSAGDANITNMNDGVYWARVVHTHMIEDDVSAWLYWWGAATTTSRSSLIAIDVPNKKYQLSKRFFTIGHFSRFIRPGFHRVDASPTPAPNTYFSAYIDPTGKRLVCVAINDDAVERPLTIQCGGFNATTCTAVRTSNTETHAKLPTIAATNGQIEVTTTPLSVTTFIIT</sequence>
<protein>
    <submittedName>
        <fullName evidence="3">O-glycosyl hydrolase</fullName>
    </submittedName>
</protein>
<evidence type="ECO:0000313" key="3">
    <source>
        <dbReference type="EMBL" id="RSL17365.1"/>
    </source>
</evidence>
<dbReference type="AlphaFoldDB" id="A0A3R9NY36"/>
<dbReference type="PROSITE" id="PS51318">
    <property type="entry name" value="TAT"/>
    <property type="match status" value="1"/>
</dbReference>
<evidence type="ECO:0000259" key="2">
    <source>
        <dbReference type="Pfam" id="PF02057"/>
    </source>
</evidence>
<reference evidence="3 4" key="1">
    <citation type="submission" date="2018-12" db="EMBL/GenBank/DDBJ databases">
        <title>Sequencing of bacterial isolates from soil warming experiment in Harvard Forest, Massachusetts, USA.</title>
        <authorList>
            <person name="Deangelis K."/>
        </authorList>
    </citation>
    <scope>NUCLEOTIDE SEQUENCE [LARGE SCALE GENOMIC DNA]</scope>
    <source>
        <strain evidence="3 4">EB153</strain>
    </source>
</reference>
<dbReference type="InterPro" id="IPR039743">
    <property type="entry name" value="6GAL/EXGAL"/>
</dbReference>
<keyword evidence="1" id="KW-0732">Signal</keyword>
<comment type="caution">
    <text evidence="3">The sequence shown here is derived from an EMBL/GenBank/DDBJ whole genome shotgun (WGS) entry which is preliminary data.</text>
</comment>
<dbReference type="Pfam" id="PF02057">
    <property type="entry name" value="Glyco_hydro_59"/>
    <property type="match status" value="1"/>
</dbReference>
<dbReference type="InterPro" id="IPR013780">
    <property type="entry name" value="Glyco_hydro_b"/>
</dbReference>
<feature type="signal peptide" evidence="1">
    <location>
        <begin position="1"/>
        <end position="26"/>
    </location>
</feature>
<dbReference type="PANTHER" id="PTHR42767:SF1">
    <property type="entry name" value="ENDO-BETA-1,6-GALACTANASE-LIKE DOMAIN-CONTAINING PROTEIN"/>
    <property type="match status" value="1"/>
</dbReference>
<dbReference type="SUPFAM" id="SSF51445">
    <property type="entry name" value="(Trans)glycosidases"/>
    <property type="match status" value="1"/>
</dbReference>
<feature type="domain" description="Glycosyl hydrolase family 59 catalytic" evidence="2">
    <location>
        <begin position="65"/>
        <end position="345"/>
    </location>
</feature>
<feature type="chain" id="PRO_5018684648" evidence="1">
    <location>
        <begin position="27"/>
        <end position="470"/>
    </location>
</feature>
<accession>A0A3R9NY36</accession>
<dbReference type="InterPro" id="IPR049161">
    <property type="entry name" value="GH59_cat"/>
</dbReference>
<dbReference type="PANTHER" id="PTHR42767">
    <property type="entry name" value="ENDO-BETA-1,6-GALACTANASE"/>
    <property type="match status" value="1"/>
</dbReference>
<dbReference type="Gene3D" id="2.60.40.1180">
    <property type="entry name" value="Golgi alpha-mannosidase II"/>
    <property type="match status" value="1"/>
</dbReference>
<dbReference type="SUPFAM" id="SSF51011">
    <property type="entry name" value="Glycosyl hydrolase domain"/>
    <property type="match status" value="1"/>
</dbReference>
<name>A0A3R9NY36_9BACT</name>
<organism evidence="3 4">
    <name type="scientific">Edaphobacter aggregans</name>
    <dbReference type="NCBI Taxonomy" id="570835"/>
    <lineage>
        <taxon>Bacteria</taxon>
        <taxon>Pseudomonadati</taxon>
        <taxon>Acidobacteriota</taxon>
        <taxon>Terriglobia</taxon>
        <taxon>Terriglobales</taxon>
        <taxon>Acidobacteriaceae</taxon>
        <taxon>Edaphobacter</taxon>
    </lineage>
</organism>
<proteinExistence type="predicted"/>